<evidence type="ECO:0000256" key="3">
    <source>
        <dbReference type="ARBA" id="ARBA00038874"/>
    </source>
</evidence>
<accession>A0A3N4LNI9</accession>
<keyword evidence="4" id="KW-0808">Transferase</keyword>
<evidence type="ECO:0000256" key="1">
    <source>
        <dbReference type="ARBA" id="ARBA00037883"/>
    </source>
</evidence>
<comment type="pathway">
    <text evidence="1">Phospholipid metabolism; phosphatidylethanolamine biosynthesis; phosphatidylethanolamine from ethanolamine: step 1/3.</text>
</comment>
<proteinExistence type="inferred from homology"/>
<dbReference type="OrthoDB" id="10267235at2759"/>
<dbReference type="AlphaFoldDB" id="A0A3N4LNI9"/>
<evidence type="ECO:0000313" key="5">
    <source>
        <dbReference type="Proteomes" id="UP000267821"/>
    </source>
</evidence>
<organism evidence="4 5">
    <name type="scientific">Terfezia boudieri ATCC MYA-4762</name>
    <dbReference type="NCBI Taxonomy" id="1051890"/>
    <lineage>
        <taxon>Eukaryota</taxon>
        <taxon>Fungi</taxon>
        <taxon>Dikarya</taxon>
        <taxon>Ascomycota</taxon>
        <taxon>Pezizomycotina</taxon>
        <taxon>Pezizomycetes</taxon>
        <taxon>Pezizales</taxon>
        <taxon>Pezizaceae</taxon>
        <taxon>Terfezia</taxon>
    </lineage>
</organism>
<comment type="similarity">
    <text evidence="2">Belongs to the choline/ethanolamine kinase family.</text>
</comment>
<dbReference type="EMBL" id="ML121541">
    <property type="protein sequence ID" value="RPB24454.1"/>
    <property type="molecule type" value="Genomic_DNA"/>
</dbReference>
<dbReference type="SUPFAM" id="SSF56112">
    <property type="entry name" value="Protein kinase-like (PK-like)"/>
    <property type="match status" value="1"/>
</dbReference>
<reference evidence="4 5" key="1">
    <citation type="journal article" date="2018" name="Nat. Ecol. Evol.">
        <title>Pezizomycetes genomes reveal the molecular basis of ectomycorrhizal truffle lifestyle.</title>
        <authorList>
            <person name="Murat C."/>
            <person name="Payen T."/>
            <person name="Noel B."/>
            <person name="Kuo A."/>
            <person name="Morin E."/>
            <person name="Chen J."/>
            <person name="Kohler A."/>
            <person name="Krizsan K."/>
            <person name="Balestrini R."/>
            <person name="Da Silva C."/>
            <person name="Montanini B."/>
            <person name="Hainaut M."/>
            <person name="Levati E."/>
            <person name="Barry K.W."/>
            <person name="Belfiori B."/>
            <person name="Cichocki N."/>
            <person name="Clum A."/>
            <person name="Dockter R.B."/>
            <person name="Fauchery L."/>
            <person name="Guy J."/>
            <person name="Iotti M."/>
            <person name="Le Tacon F."/>
            <person name="Lindquist E.A."/>
            <person name="Lipzen A."/>
            <person name="Malagnac F."/>
            <person name="Mello A."/>
            <person name="Molinier V."/>
            <person name="Miyauchi S."/>
            <person name="Poulain J."/>
            <person name="Riccioni C."/>
            <person name="Rubini A."/>
            <person name="Sitrit Y."/>
            <person name="Splivallo R."/>
            <person name="Traeger S."/>
            <person name="Wang M."/>
            <person name="Zifcakova L."/>
            <person name="Wipf D."/>
            <person name="Zambonelli A."/>
            <person name="Paolocci F."/>
            <person name="Nowrousian M."/>
            <person name="Ottonello S."/>
            <person name="Baldrian P."/>
            <person name="Spatafora J.W."/>
            <person name="Henrissat B."/>
            <person name="Nagy L.G."/>
            <person name="Aury J.M."/>
            <person name="Wincker P."/>
            <person name="Grigoriev I.V."/>
            <person name="Bonfante P."/>
            <person name="Martin F.M."/>
        </authorList>
    </citation>
    <scope>NUCLEOTIDE SEQUENCE [LARGE SCALE GENOMIC DNA]</scope>
    <source>
        <strain evidence="4 5">ATCC MYA-4762</strain>
    </source>
</reference>
<keyword evidence="5" id="KW-1185">Reference proteome</keyword>
<sequence length="433" mass="48347">MATVHGSSASGSGSTNSQQVAQQKIKFIPLSYNPHNSQSSATHLILTLFPDWEVKDLGFVRFTDGITNTLLKCVNSTKDQDKDAVLLRAYGRDTSILIDRERECTSHALLSSYGLAPALLARFNNGLLYRYVAGDVCTVNDLSERAIYLAVANRLGEWHGVLPVDHGHQPRDDSLLDPLAAPIPITENNLWGVMQRWVGALPNGIPAQAARKQELLGELRFLSEESGLKGMDGGVGLIFGHCDLLNGNVIILPERKEEGERNGAVAGSKSVHFIDYEYVLPTLPRLIRSTWVLTVGVMGYRYGTPCERAFDIANHFSEWGGFECDYNLLPTRSVRREFIRAYLKSFHAHNRGGRSCAKVPEEEEEALMGEVDSFRGLPGFYWGIWALIQETISQIDFDYAAYAEVRLREYFAWKKAFLGGEKGGLRETRWAEE</sequence>
<dbReference type="STRING" id="1051890.A0A3N4LNI9"/>
<dbReference type="InterPro" id="IPR011009">
    <property type="entry name" value="Kinase-like_dom_sf"/>
</dbReference>
<dbReference type="InParanoid" id="A0A3N4LNI9"/>
<dbReference type="GO" id="GO:0005737">
    <property type="term" value="C:cytoplasm"/>
    <property type="evidence" value="ECO:0007669"/>
    <property type="project" value="TreeGrafter"/>
</dbReference>
<evidence type="ECO:0000313" key="4">
    <source>
        <dbReference type="EMBL" id="RPB24454.1"/>
    </source>
</evidence>
<dbReference type="GO" id="GO:0006646">
    <property type="term" value="P:phosphatidylethanolamine biosynthetic process"/>
    <property type="evidence" value="ECO:0007669"/>
    <property type="project" value="TreeGrafter"/>
</dbReference>
<dbReference type="PANTHER" id="PTHR22603">
    <property type="entry name" value="CHOLINE/ETHANOALAMINE KINASE"/>
    <property type="match status" value="1"/>
</dbReference>
<gene>
    <name evidence="4" type="ORF">L211DRAFT_857157</name>
</gene>
<name>A0A3N4LNI9_9PEZI</name>
<dbReference type="Pfam" id="PF01633">
    <property type="entry name" value="Choline_kinase"/>
    <property type="match status" value="2"/>
</dbReference>
<dbReference type="Gene3D" id="3.90.1200.10">
    <property type="match status" value="2"/>
</dbReference>
<dbReference type="CDD" id="cd05157">
    <property type="entry name" value="ETNK_euk"/>
    <property type="match status" value="1"/>
</dbReference>
<evidence type="ECO:0000256" key="2">
    <source>
        <dbReference type="ARBA" id="ARBA00038211"/>
    </source>
</evidence>
<keyword evidence="4" id="KW-0418">Kinase</keyword>
<dbReference type="GO" id="GO:0004305">
    <property type="term" value="F:ethanolamine kinase activity"/>
    <property type="evidence" value="ECO:0007669"/>
    <property type="project" value="UniProtKB-EC"/>
</dbReference>
<dbReference type="EC" id="2.7.1.82" evidence="3"/>
<dbReference type="Proteomes" id="UP000267821">
    <property type="component" value="Unassembled WGS sequence"/>
</dbReference>
<dbReference type="PANTHER" id="PTHR22603:SF66">
    <property type="entry name" value="ETHANOLAMINE KINASE"/>
    <property type="match status" value="1"/>
</dbReference>
<protein>
    <recommendedName>
        <fullName evidence="3">ethanolamine kinase</fullName>
        <ecNumber evidence="3">2.7.1.82</ecNumber>
    </recommendedName>
</protein>